<dbReference type="OrthoDB" id="267397at2759"/>
<evidence type="ECO:0000313" key="4">
    <source>
        <dbReference type="Proteomes" id="UP000011082"/>
    </source>
</evidence>
<dbReference type="SMART" id="SM00165">
    <property type="entry name" value="UBA"/>
    <property type="match status" value="1"/>
</dbReference>
<accession>L2GPB1</accession>
<evidence type="ECO:0000259" key="2">
    <source>
        <dbReference type="PROSITE" id="PS50030"/>
    </source>
</evidence>
<feature type="domain" description="UBA" evidence="2">
    <location>
        <begin position="62"/>
        <end position="108"/>
    </location>
</feature>
<dbReference type="InterPro" id="IPR015940">
    <property type="entry name" value="UBA"/>
</dbReference>
<dbReference type="VEuPathDB" id="MicrosporidiaDB:VICG_00413"/>
<dbReference type="InterPro" id="IPR009060">
    <property type="entry name" value="UBA-like_sf"/>
</dbReference>
<name>L2GPB1_VITCO</name>
<dbReference type="Pfam" id="PF00627">
    <property type="entry name" value="UBA"/>
    <property type="match status" value="1"/>
</dbReference>
<dbReference type="RefSeq" id="XP_007603866.1">
    <property type="nucleotide sequence ID" value="XM_007603804.1"/>
</dbReference>
<dbReference type="Proteomes" id="UP000011082">
    <property type="component" value="Unassembled WGS sequence"/>
</dbReference>
<organism evidence="3 4">
    <name type="scientific">Vittaforma corneae (strain ATCC 50505)</name>
    <name type="common">Microsporidian parasite</name>
    <name type="synonym">Nosema corneum</name>
    <dbReference type="NCBI Taxonomy" id="993615"/>
    <lineage>
        <taxon>Eukaryota</taxon>
        <taxon>Fungi</taxon>
        <taxon>Fungi incertae sedis</taxon>
        <taxon>Microsporidia</taxon>
        <taxon>Nosematidae</taxon>
        <taxon>Vittaforma</taxon>
    </lineage>
</organism>
<proteinExistence type="predicted"/>
<gene>
    <name evidence="3" type="ORF">VICG_00413</name>
</gene>
<dbReference type="CDD" id="cd14324">
    <property type="entry name" value="UBA_Dsk2p_like"/>
    <property type="match status" value="1"/>
</dbReference>
<reference evidence="4" key="1">
    <citation type="submission" date="2011-05" db="EMBL/GenBank/DDBJ databases">
        <title>The genome sequence of Vittaforma corneae strain ATCC 50505.</title>
        <authorList>
            <consortium name="The Broad Institute Genome Sequencing Platform"/>
            <person name="Cuomo C."/>
            <person name="Didier E."/>
            <person name="Bowers L."/>
            <person name="Young S.K."/>
            <person name="Zeng Q."/>
            <person name="Gargeya S."/>
            <person name="Fitzgerald M."/>
            <person name="Haas B."/>
            <person name="Abouelleil A."/>
            <person name="Alvarado L."/>
            <person name="Arachchi H.M."/>
            <person name="Berlin A."/>
            <person name="Chapman S.B."/>
            <person name="Gearin G."/>
            <person name="Goldberg J."/>
            <person name="Griggs A."/>
            <person name="Gujja S."/>
            <person name="Hansen M."/>
            <person name="Heiman D."/>
            <person name="Howarth C."/>
            <person name="Larimer J."/>
            <person name="Lui A."/>
            <person name="MacDonald P.J.P."/>
            <person name="McCowen C."/>
            <person name="Montmayeur A."/>
            <person name="Murphy C."/>
            <person name="Neiman D."/>
            <person name="Pearson M."/>
            <person name="Priest M."/>
            <person name="Roberts A."/>
            <person name="Saif S."/>
            <person name="Shea T."/>
            <person name="Sisk P."/>
            <person name="Stolte C."/>
            <person name="Sykes S."/>
            <person name="Wortman J."/>
            <person name="Nusbaum C."/>
            <person name="Birren B."/>
        </authorList>
    </citation>
    <scope>NUCLEOTIDE SEQUENCE [LARGE SCALE GENOMIC DNA]</scope>
    <source>
        <strain evidence="4">ATCC 50505</strain>
    </source>
</reference>
<dbReference type="InParanoid" id="L2GPB1"/>
<evidence type="ECO:0000256" key="1">
    <source>
        <dbReference type="SAM" id="MobiDB-lite"/>
    </source>
</evidence>
<dbReference type="SUPFAM" id="SSF46934">
    <property type="entry name" value="UBA-like"/>
    <property type="match status" value="1"/>
</dbReference>
<evidence type="ECO:0000313" key="3">
    <source>
        <dbReference type="EMBL" id="ELA42661.1"/>
    </source>
</evidence>
<dbReference type="EMBL" id="JH370131">
    <property type="protein sequence ID" value="ELA42661.1"/>
    <property type="molecule type" value="Genomic_DNA"/>
</dbReference>
<dbReference type="HOGENOM" id="CLU_2147804_0_0_1"/>
<protein>
    <recommendedName>
        <fullName evidence="2">UBA domain-containing protein</fullName>
    </recommendedName>
</protein>
<sequence length="112" mass="12514">MGGAPPMMGSPMMYNNPYAPGMYYPWMGGMSPGMHPMDQPPSEGPCSHGFYPPKYVQGTPEPQDARDVWTKQLADLNEMGFDDEQENIKALRRAKGNVSKAVEYLAENKDKR</sequence>
<feature type="region of interest" description="Disordered" evidence="1">
    <location>
        <begin position="36"/>
        <end position="63"/>
    </location>
</feature>
<dbReference type="Gene3D" id="1.10.8.10">
    <property type="entry name" value="DNA helicase RuvA subunit, C-terminal domain"/>
    <property type="match status" value="1"/>
</dbReference>
<dbReference type="GeneID" id="19881131"/>
<dbReference type="AlphaFoldDB" id="L2GPB1"/>
<keyword evidence="4" id="KW-1185">Reference proteome</keyword>
<dbReference type="PROSITE" id="PS50030">
    <property type="entry name" value="UBA"/>
    <property type="match status" value="1"/>
</dbReference>